<keyword evidence="4" id="KW-1185">Reference proteome</keyword>
<protein>
    <submittedName>
        <fullName evidence="3">Uncharacterized protein</fullName>
    </submittedName>
</protein>
<organism evidence="3 4">
    <name type="scientific">Brevibacterium luteolum</name>
    <dbReference type="NCBI Taxonomy" id="199591"/>
    <lineage>
        <taxon>Bacteria</taxon>
        <taxon>Bacillati</taxon>
        <taxon>Actinomycetota</taxon>
        <taxon>Actinomycetes</taxon>
        <taxon>Micrococcales</taxon>
        <taxon>Brevibacteriaceae</taxon>
        <taxon>Brevibacterium</taxon>
    </lineage>
</organism>
<evidence type="ECO:0000256" key="1">
    <source>
        <dbReference type="SAM" id="Coils"/>
    </source>
</evidence>
<name>A0A2N6PEP3_9MICO</name>
<keyword evidence="1" id="KW-0175">Coiled coil</keyword>
<dbReference type="OrthoDB" id="9927377at2"/>
<evidence type="ECO:0000256" key="2">
    <source>
        <dbReference type="SAM" id="MobiDB-lite"/>
    </source>
</evidence>
<evidence type="ECO:0000313" key="4">
    <source>
        <dbReference type="Proteomes" id="UP000235703"/>
    </source>
</evidence>
<feature type="region of interest" description="Disordered" evidence="2">
    <location>
        <begin position="315"/>
        <end position="335"/>
    </location>
</feature>
<comment type="caution">
    <text evidence="3">The sequence shown here is derived from an EMBL/GenBank/DDBJ whole genome shotgun (WGS) entry which is preliminary data.</text>
</comment>
<evidence type="ECO:0000313" key="3">
    <source>
        <dbReference type="EMBL" id="PMB97152.1"/>
    </source>
</evidence>
<feature type="coiled-coil region" evidence="1">
    <location>
        <begin position="210"/>
        <end position="237"/>
    </location>
</feature>
<gene>
    <name evidence="3" type="ORF">CJ198_12640</name>
</gene>
<dbReference type="Proteomes" id="UP000235703">
    <property type="component" value="Unassembled WGS sequence"/>
</dbReference>
<proteinExistence type="predicted"/>
<dbReference type="EMBL" id="PNFZ01000009">
    <property type="protein sequence ID" value="PMB97152.1"/>
    <property type="molecule type" value="Genomic_DNA"/>
</dbReference>
<accession>A0A2N6PEP3</accession>
<reference evidence="3 4" key="1">
    <citation type="submission" date="2017-09" db="EMBL/GenBank/DDBJ databases">
        <title>Bacterial strain isolated from the female urinary microbiota.</title>
        <authorList>
            <person name="Thomas-White K."/>
            <person name="Kumar N."/>
            <person name="Forster S."/>
            <person name="Putonti C."/>
            <person name="Lawley T."/>
            <person name="Wolfe A.J."/>
        </authorList>
    </citation>
    <scope>NUCLEOTIDE SEQUENCE [LARGE SCALE GENOMIC DNA]</scope>
    <source>
        <strain evidence="3 4">UMB0680</strain>
    </source>
</reference>
<sequence length="335" mass="37775">MRTEPILCAEEHYRCTLELARPLSDEHDYIGLSTRVATYTQDNLAWDLQWKRQDPGAAGEPVAVIHAPAGAVLLYCDSEEITSAHIVGPGYLIPLPDAGPTLVEALQWLSDHRLKIRRGMLPEQQPIRDAILAEVSAHHDATTYEHRDAEWRERFERYVPGKGSTSLHTEQDCTVVMTRSWNWVFGEGVWKKRRDSVTHYPHGLSRDYARFASIEEAETAEREAAEAKAEVERTCEQVAKDLKAALASGQSPDLSPLAELTAAQRRRVMDQLPPLSPEEQELALQAISDRSAWYDRRRLSLDLMGHCDGEVREKLHELHDASRNPDAPKPAHKSA</sequence>
<dbReference type="RefSeq" id="WP_102162967.1">
    <property type="nucleotide sequence ID" value="NZ_PNFZ01000009.1"/>
</dbReference>
<dbReference type="AlphaFoldDB" id="A0A2N6PEP3"/>